<sequence>MLHLLLSRGGGAASGELFRRIRESGGERPQILIVPEQHSHDSERRLCAAAGNQVSRYAEVLSFTRLAGRVFSVYGGVATPALDAGGRLLLMYAALRQIADKLTVYRRPSRKPAFLTGLLSTVDELKSCCISPEALWEAGEETGGGEGDKLRDIALIFGAYEALTQQQGADPRDRLTRLVTALEGSGWAQGKDFYLDCFTDFTPQERQVLAVLLRQARSVTVTLTCDTLEEGDGEGGLFTTARRTARQLLRLARQGRVPADTQVLEGRGERSPALQAVEEELFALRPGEARSDWEGISLFEAAAPYAEVERAAAGILRLVREEGYRFRDIAVTARSMELYGPLIETVFGRYGVPVFLGEMSDILQKPVLSLITAALDTVAGEYRYEDLFRYLKTGLTDLTDEERDRLENYALKWNLRGGQWTQKGDWTMHPQGYGLSWSEEDRAALAELNALRRKVTGPLEKLRLGVDRTGRGQTMALYQFLEEIGLPQRLLEREEALRARGEPALAEEYRQLWDILCDAMEQCARILGDLPLEGEEYARLFSLVLSQYSVGSIPVSLDRVHAGEMPRLAHKRCRALFLLGADDASIPQASPGPGLLNDDDRSLLASFGLELAPSLPDRLDREMTTVYESLCIPTERLSVSWPAAGPEGEERRPAFLVGRLRGMFPGLGVERESQTGGTFRLCAPRPALELAGRYPEVEEALEELPEYAALVERMKRAAALERGHLSPAAVAALYGQQVPMSASRMDKFKSCHFSYFMQYGLKAKARRPAGFQAPEYGTFVHYVLEHVLRTLTKEGTVPVPREMEQEELHALSRSVVERYVREKLGGLEGESPRFRYLFRRLLKSVYAVVENVVEELSRSDFQPIAFELGFGQGKDLPPVQLKVDGLTVSISGFVDRVDGWVDGDKLCLRVVDYKTGRKSFDLTDIWNGMGLQMLLYLFTLTEEGKERFGKHIVPAGVLYLPARDAVLAGSRSMSESERRRAMDRELQRKGLILDEPEVLSAMEHAGPEGIRFLPVKVSSRTGAITGDALVSAERLGRLERHISAILREIGAELAAGKIAADPFWRGPDHNACQWCDYAPACHFEEGRGEDRVRYFPTVKGEDFWRKLGL</sequence>
<evidence type="ECO:0000256" key="1">
    <source>
        <dbReference type="ARBA" id="ARBA00022722"/>
    </source>
</evidence>
<dbReference type="InterPro" id="IPR038726">
    <property type="entry name" value="PDDEXK_AddAB-type"/>
</dbReference>
<evidence type="ECO:0000256" key="7">
    <source>
        <dbReference type="ARBA" id="ARBA00022840"/>
    </source>
</evidence>
<keyword evidence="1" id="KW-0540">Nuclease</keyword>
<dbReference type="InterPro" id="IPR011604">
    <property type="entry name" value="PDDEXK-like_dom_sf"/>
</dbReference>
<dbReference type="PANTHER" id="PTHR30591">
    <property type="entry name" value="RECBCD ENZYME SUBUNIT RECC"/>
    <property type="match status" value="1"/>
</dbReference>
<dbReference type="InterPro" id="IPR014017">
    <property type="entry name" value="DNA_helicase_UvrD-like_C"/>
</dbReference>
<gene>
    <name evidence="11" type="ORF">H8S34_01335</name>
</gene>
<dbReference type="InterPro" id="IPR011335">
    <property type="entry name" value="Restrct_endonuc-II-like"/>
</dbReference>
<dbReference type="SUPFAM" id="SSF52540">
    <property type="entry name" value="P-loop containing nucleoside triphosphate hydrolases"/>
    <property type="match status" value="1"/>
</dbReference>
<keyword evidence="7" id="KW-0067">ATP-binding</keyword>
<dbReference type="Pfam" id="PF12705">
    <property type="entry name" value="PDDEXK_1"/>
    <property type="match status" value="1"/>
</dbReference>
<evidence type="ECO:0000313" key="12">
    <source>
        <dbReference type="Proteomes" id="UP000660021"/>
    </source>
</evidence>
<evidence type="ECO:0000256" key="4">
    <source>
        <dbReference type="ARBA" id="ARBA00022801"/>
    </source>
</evidence>
<keyword evidence="2" id="KW-0547">Nucleotide-binding</keyword>
<evidence type="ECO:0000256" key="8">
    <source>
        <dbReference type="ARBA" id="ARBA00023125"/>
    </source>
</evidence>
<keyword evidence="4" id="KW-0378">Hydrolase</keyword>
<evidence type="ECO:0000256" key="3">
    <source>
        <dbReference type="ARBA" id="ARBA00022763"/>
    </source>
</evidence>
<dbReference type="PANTHER" id="PTHR30591:SF1">
    <property type="entry name" value="RECBCD ENZYME SUBUNIT RECC"/>
    <property type="match status" value="1"/>
</dbReference>
<keyword evidence="6" id="KW-0269">Exonuclease</keyword>
<evidence type="ECO:0000256" key="9">
    <source>
        <dbReference type="ARBA" id="ARBA00023204"/>
    </source>
</evidence>
<evidence type="ECO:0000256" key="2">
    <source>
        <dbReference type="ARBA" id="ARBA00022741"/>
    </source>
</evidence>
<dbReference type="EMBL" id="JACOPR010000001">
    <property type="protein sequence ID" value="MBC5729478.1"/>
    <property type="molecule type" value="Genomic_DNA"/>
</dbReference>
<name>A0ABR7HPM0_9FIRM</name>
<accession>A0ABR7HPM0</accession>
<keyword evidence="12" id="KW-1185">Reference proteome</keyword>
<reference evidence="11 12" key="1">
    <citation type="submission" date="2020-08" db="EMBL/GenBank/DDBJ databases">
        <title>Genome public.</title>
        <authorList>
            <person name="Liu C."/>
            <person name="Sun Q."/>
        </authorList>
    </citation>
    <scope>NUCLEOTIDE SEQUENCE [LARGE SCALE GENOMIC DNA]</scope>
    <source>
        <strain evidence="11 12">New-38</strain>
    </source>
</reference>
<dbReference type="RefSeq" id="WP_186962832.1">
    <property type="nucleotide sequence ID" value="NZ_JACOPR010000001.1"/>
</dbReference>
<keyword evidence="5" id="KW-0347">Helicase</keyword>
<evidence type="ECO:0000256" key="6">
    <source>
        <dbReference type="ARBA" id="ARBA00022839"/>
    </source>
</evidence>
<protein>
    <submittedName>
        <fullName evidence="11">Exodeoxyribonuclease V subunit gamma</fullName>
    </submittedName>
</protein>
<dbReference type="Pfam" id="PF21445">
    <property type="entry name" value="ADDB_N"/>
    <property type="match status" value="1"/>
</dbReference>
<evidence type="ECO:0000256" key="5">
    <source>
        <dbReference type="ARBA" id="ARBA00022806"/>
    </source>
</evidence>
<keyword evidence="9" id="KW-0234">DNA repair</keyword>
<dbReference type="SUPFAM" id="SSF52980">
    <property type="entry name" value="Restriction endonuclease-like"/>
    <property type="match status" value="1"/>
</dbReference>
<dbReference type="InterPro" id="IPR049035">
    <property type="entry name" value="ADDB_N"/>
</dbReference>
<evidence type="ECO:0000259" key="10">
    <source>
        <dbReference type="PROSITE" id="PS51217"/>
    </source>
</evidence>
<proteinExistence type="predicted"/>
<dbReference type="Proteomes" id="UP000660021">
    <property type="component" value="Unassembled WGS sequence"/>
</dbReference>
<comment type="caution">
    <text evidence="11">The sequence shown here is derived from an EMBL/GenBank/DDBJ whole genome shotgun (WGS) entry which is preliminary data.</text>
</comment>
<dbReference type="PROSITE" id="PS51217">
    <property type="entry name" value="UVRD_HELICASE_CTER"/>
    <property type="match status" value="1"/>
</dbReference>
<dbReference type="InterPro" id="IPR027417">
    <property type="entry name" value="P-loop_NTPase"/>
</dbReference>
<organism evidence="11 12">
    <name type="scientific">Pseudoflavonifractor hominis</name>
    <dbReference type="NCBI Taxonomy" id="2763059"/>
    <lineage>
        <taxon>Bacteria</taxon>
        <taxon>Bacillati</taxon>
        <taxon>Bacillota</taxon>
        <taxon>Clostridia</taxon>
        <taxon>Eubacteriales</taxon>
        <taxon>Oscillospiraceae</taxon>
        <taxon>Pseudoflavonifractor</taxon>
    </lineage>
</organism>
<dbReference type="Gene3D" id="3.90.320.10">
    <property type="match status" value="1"/>
</dbReference>
<dbReference type="Gene3D" id="3.40.50.300">
    <property type="entry name" value="P-loop containing nucleotide triphosphate hydrolases"/>
    <property type="match status" value="4"/>
</dbReference>
<keyword evidence="8" id="KW-0238">DNA-binding</keyword>
<evidence type="ECO:0000313" key="11">
    <source>
        <dbReference type="EMBL" id="MBC5729478.1"/>
    </source>
</evidence>
<feature type="domain" description="UvrD-like helicase C-terminal" evidence="10">
    <location>
        <begin position="265"/>
        <end position="548"/>
    </location>
</feature>
<keyword evidence="3" id="KW-0227">DNA damage</keyword>